<evidence type="ECO:0000313" key="2">
    <source>
        <dbReference type="EMBL" id="KZT63229.1"/>
    </source>
</evidence>
<dbReference type="EMBL" id="KV429212">
    <property type="protein sequence ID" value="KZT63229.1"/>
    <property type="molecule type" value="Genomic_DNA"/>
</dbReference>
<reference evidence="2 3" key="1">
    <citation type="journal article" date="2016" name="Mol. Biol. Evol.">
        <title>Comparative Genomics of Early-Diverging Mushroom-Forming Fungi Provides Insights into the Origins of Lignocellulose Decay Capabilities.</title>
        <authorList>
            <person name="Nagy L.G."/>
            <person name="Riley R."/>
            <person name="Tritt A."/>
            <person name="Adam C."/>
            <person name="Daum C."/>
            <person name="Floudas D."/>
            <person name="Sun H."/>
            <person name="Yadav J.S."/>
            <person name="Pangilinan J."/>
            <person name="Larsson K.H."/>
            <person name="Matsuura K."/>
            <person name="Barry K."/>
            <person name="Labutti K."/>
            <person name="Kuo R."/>
            <person name="Ohm R.A."/>
            <person name="Bhattacharya S.S."/>
            <person name="Shirouzu T."/>
            <person name="Yoshinaga Y."/>
            <person name="Martin F.M."/>
            <person name="Grigoriev I.V."/>
            <person name="Hibbett D.S."/>
        </authorList>
    </citation>
    <scope>NUCLEOTIDE SEQUENCE [LARGE SCALE GENOMIC DNA]</scope>
    <source>
        <strain evidence="2 3">L-15889</strain>
    </source>
</reference>
<dbReference type="AlphaFoldDB" id="A0A165KJN3"/>
<feature type="region of interest" description="Disordered" evidence="1">
    <location>
        <begin position="1"/>
        <end position="23"/>
    </location>
</feature>
<dbReference type="OrthoDB" id="2814679at2759"/>
<evidence type="ECO:0000313" key="3">
    <source>
        <dbReference type="Proteomes" id="UP000076727"/>
    </source>
</evidence>
<feature type="compositionally biased region" description="Polar residues" evidence="1">
    <location>
        <begin position="1"/>
        <end position="16"/>
    </location>
</feature>
<protein>
    <submittedName>
        <fullName evidence="2">Uncharacterized protein</fullName>
    </submittedName>
</protein>
<name>A0A165KJN3_9APHY</name>
<accession>A0A165KJN3</accession>
<organism evidence="2 3">
    <name type="scientific">Daedalea quercina L-15889</name>
    <dbReference type="NCBI Taxonomy" id="1314783"/>
    <lineage>
        <taxon>Eukaryota</taxon>
        <taxon>Fungi</taxon>
        <taxon>Dikarya</taxon>
        <taxon>Basidiomycota</taxon>
        <taxon>Agaricomycotina</taxon>
        <taxon>Agaricomycetes</taxon>
        <taxon>Polyporales</taxon>
        <taxon>Fomitopsis</taxon>
    </lineage>
</organism>
<gene>
    <name evidence="2" type="ORF">DAEQUDRAFT_770797</name>
</gene>
<feature type="region of interest" description="Disordered" evidence="1">
    <location>
        <begin position="109"/>
        <end position="130"/>
    </location>
</feature>
<dbReference type="Proteomes" id="UP000076727">
    <property type="component" value="Unassembled WGS sequence"/>
</dbReference>
<evidence type="ECO:0000256" key="1">
    <source>
        <dbReference type="SAM" id="MobiDB-lite"/>
    </source>
</evidence>
<proteinExistence type="predicted"/>
<sequence length="207" mass="23150">MDLSCRSTPTIQSSGASDEKAALCERREQAAREKKFEEWLGAVPARAGAAELHSLSPEEKCALNAIFDVEKWEQDNTPCQRSDPLPCKLPCTTTPAEALTEVVQTGVKRKREESSDEDCTPRKPAYQVPTPTLGHRVREMRVSQDVWAHICTVHGLNGPGLIRQEPAPVPIVCGWYGCTHSSITVEMHEHWKQEHEAEVRPGLCDRW</sequence>
<keyword evidence="3" id="KW-1185">Reference proteome</keyword>